<sequence length="87" mass="9605">MGRRKTRKIVVRPKPKVPTVFNCPACGKKAVRVVISKTEKTATVKCGSCKMELTIPSHALMEPVDAYGVFVDAFKKAEIKPEISTEE</sequence>
<dbReference type="AlphaFoldDB" id="A0AAF0D3C1"/>
<accession>A0AAF0D3C1</accession>
<gene>
    <name evidence="2" type="ORF">OdinLCB4_003135</name>
</gene>
<evidence type="ECO:0000313" key="3">
    <source>
        <dbReference type="Proteomes" id="UP000186851"/>
    </source>
</evidence>
<dbReference type="SUPFAM" id="SSF57783">
    <property type="entry name" value="Zinc beta-ribbon"/>
    <property type="match status" value="1"/>
</dbReference>
<evidence type="ECO:0000313" key="2">
    <source>
        <dbReference type="EMBL" id="WEU40918.1"/>
    </source>
</evidence>
<organism evidence="2 3">
    <name type="scientific">Odinarchaeota yellowstonii (strain LCB_4)</name>
    <dbReference type="NCBI Taxonomy" id="1841599"/>
    <lineage>
        <taxon>Archaea</taxon>
        <taxon>Promethearchaeati</taxon>
        <taxon>Candidatus Odinarchaeota</taxon>
        <taxon>Candidatus Odinarchaeia</taxon>
        <taxon>Candidatus Odinarchaeales</taxon>
        <taxon>Candidatus Odinarchaeaceae</taxon>
        <taxon>Candidatus Odinarchaeum</taxon>
    </lineage>
</organism>
<dbReference type="KEGG" id="oyw:OdinLCB4_003135"/>
<proteinExistence type="predicted"/>
<dbReference type="Gene3D" id="2.20.25.190">
    <property type="match status" value="1"/>
</dbReference>
<keyword evidence="1" id="KW-0862">Zinc</keyword>
<dbReference type="PANTHER" id="PTHR20934">
    <property type="entry name" value="TRANSCRIPTION ELONGATION FACTOR 1 HOMOLOG"/>
    <property type="match status" value="1"/>
</dbReference>
<dbReference type="PANTHER" id="PTHR20934:SF0">
    <property type="entry name" value="TRANSCRIPTION ELONGATION FACTOR 1 HOMOLOG"/>
    <property type="match status" value="1"/>
</dbReference>
<reference evidence="2" key="2">
    <citation type="journal article" date="2022" name="Nat. Microbiol.">
        <title>A closed Candidatus Odinarchaeum chromosome exposes Asgard archaeal viruses.</title>
        <authorList>
            <person name="Tamarit D."/>
            <person name="Caceres E.F."/>
            <person name="Krupovic M."/>
            <person name="Nijland R."/>
            <person name="Eme L."/>
            <person name="Robinson N.P."/>
            <person name="Ettema T.J.G."/>
        </authorList>
    </citation>
    <scope>NUCLEOTIDE SEQUENCE</scope>
    <source>
        <strain evidence="2">LCB_4</strain>
    </source>
</reference>
<dbReference type="GO" id="GO:0006368">
    <property type="term" value="P:transcription elongation by RNA polymerase II"/>
    <property type="evidence" value="ECO:0007669"/>
    <property type="project" value="TreeGrafter"/>
</dbReference>
<reference evidence="2" key="1">
    <citation type="journal article" date="2017" name="Nature">
        <title>Asgard archaea illuminate the origin of eukaryotic cellular complexity.</title>
        <authorList>
            <person name="Zaremba-Niedzwiedzka K."/>
            <person name="Caceres E.F."/>
            <person name="Saw J.H."/>
            <person name="Backstrom D."/>
            <person name="Juzokaite L."/>
            <person name="Vancaester E."/>
            <person name="Seitz K.W."/>
            <person name="Anantharaman K."/>
            <person name="Starnawski P."/>
            <person name="Kjeldsen K.U."/>
            <person name="Scott M.B."/>
            <person name="Nunoura T."/>
            <person name="Banfield J.F."/>
            <person name="Schramm A."/>
            <person name="Baker B.J."/>
            <person name="Spang A."/>
            <person name="Ettema T.J.G."/>
        </authorList>
    </citation>
    <scope>NUCLEOTIDE SEQUENCE</scope>
    <source>
        <strain evidence="2">LCB_4</strain>
    </source>
</reference>
<dbReference type="InterPro" id="IPR007808">
    <property type="entry name" value="Elf1"/>
</dbReference>
<dbReference type="Pfam" id="PF05129">
    <property type="entry name" value="Zn_ribbon_Elf1"/>
    <property type="match status" value="1"/>
</dbReference>
<evidence type="ECO:0008006" key="4">
    <source>
        <dbReference type="Google" id="ProtNLM"/>
    </source>
</evidence>
<dbReference type="EMBL" id="CP091871">
    <property type="protein sequence ID" value="WEU40918.1"/>
    <property type="molecule type" value="Genomic_DNA"/>
</dbReference>
<name>A0AAF0D3C1_ODILC</name>
<dbReference type="Proteomes" id="UP000186851">
    <property type="component" value="Chromosome"/>
</dbReference>
<dbReference type="InterPro" id="IPR038567">
    <property type="entry name" value="T_Elf1_sf"/>
</dbReference>
<protein>
    <recommendedName>
        <fullName evidence="4">Transcription elongation factor 1 homolog</fullName>
    </recommendedName>
</protein>
<evidence type="ECO:0000256" key="1">
    <source>
        <dbReference type="ARBA" id="ARBA00022833"/>
    </source>
</evidence>